<comment type="caution">
    <text evidence="3">The sequence shown here is derived from an EMBL/GenBank/DDBJ whole genome shotgun (WGS) entry which is preliminary data.</text>
</comment>
<feature type="domain" description="WW" evidence="2">
    <location>
        <begin position="122"/>
        <end position="156"/>
    </location>
</feature>
<accession>A0A9P4R177</accession>
<reference evidence="3" key="1">
    <citation type="journal article" date="2020" name="Stud. Mycol.">
        <title>101 Dothideomycetes genomes: a test case for predicting lifestyles and emergence of pathogens.</title>
        <authorList>
            <person name="Haridas S."/>
            <person name="Albert R."/>
            <person name="Binder M."/>
            <person name="Bloem J."/>
            <person name="Labutti K."/>
            <person name="Salamov A."/>
            <person name="Andreopoulos B."/>
            <person name="Baker S."/>
            <person name="Barry K."/>
            <person name="Bills G."/>
            <person name="Bluhm B."/>
            <person name="Cannon C."/>
            <person name="Castanera R."/>
            <person name="Culley D."/>
            <person name="Daum C."/>
            <person name="Ezra D."/>
            <person name="Gonzalez J."/>
            <person name="Henrissat B."/>
            <person name="Kuo A."/>
            <person name="Liang C."/>
            <person name="Lipzen A."/>
            <person name="Lutzoni F."/>
            <person name="Magnuson J."/>
            <person name="Mondo S."/>
            <person name="Nolan M."/>
            <person name="Ohm R."/>
            <person name="Pangilinan J."/>
            <person name="Park H.-J."/>
            <person name="Ramirez L."/>
            <person name="Alfaro M."/>
            <person name="Sun H."/>
            <person name="Tritt A."/>
            <person name="Yoshinaga Y."/>
            <person name="Zwiers L.-H."/>
            <person name="Turgeon B."/>
            <person name="Goodwin S."/>
            <person name="Spatafora J."/>
            <person name="Crous P."/>
            <person name="Grigoriev I."/>
        </authorList>
    </citation>
    <scope>NUCLEOTIDE SEQUENCE</scope>
    <source>
        <strain evidence="3">CBS 125425</strain>
    </source>
</reference>
<evidence type="ECO:0000313" key="3">
    <source>
        <dbReference type="EMBL" id="KAF2734616.1"/>
    </source>
</evidence>
<dbReference type="Gene3D" id="2.20.70.10">
    <property type="match status" value="1"/>
</dbReference>
<keyword evidence="4" id="KW-1185">Reference proteome</keyword>
<protein>
    <recommendedName>
        <fullName evidence="2">WW domain-containing protein</fullName>
    </recommendedName>
</protein>
<evidence type="ECO:0000313" key="4">
    <source>
        <dbReference type="Proteomes" id="UP000799444"/>
    </source>
</evidence>
<organism evidence="3 4">
    <name type="scientific">Polyplosphaeria fusca</name>
    <dbReference type="NCBI Taxonomy" id="682080"/>
    <lineage>
        <taxon>Eukaryota</taxon>
        <taxon>Fungi</taxon>
        <taxon>Dikarya</taxon>
        <taxon>Ascomycota</taxon>
        <taxon>Pezizomycotina</taxon>
        <taxon>Dothideomycetes</taxon>
        <taxon>Pleosporomycetidae</taxon>
        <taxon>Pleosporales</taxon>
        <taxon>Tetraplosphaeriaceae</taxon>
        <taxon>Polyplosphaeria</taxon>
    </lineage>
</organism>
<evidence type="ECO:0000256" key="1">
    <source>
        <dbReference type="SAM" id="MobiDB-lite"/>
    </source>
</evidence>
<dbReference type="OrthoDB" id="2444812at2759"/>
<feature type="compositionally biased region" description="Basic and acidic residues" evidence="1">
    <location>
        <begin position="75"/>
        <end position="90"/>
    </location>
</feature>
<gene>
    <name evidence="3" type="ORF">EJ04DRAFT_512324</name>
</gene>
<dbReference type="SUPFAM" id="SSF51045">
    <property type="entry name" value="WW domain"/>
    <property type="match status" value="1"/>
</dbReference>
<proteinExistence type="predicted"/>
<feature type="region of interest" description="Disordered" evidence="1">
    <location>
        <begin position="11"/>
        <end position="124"/>
    </location>
</feature>
<feature type="region of interest" description="Disordered" evidence="1">
    <location>
        <begin position="175"/>
        <end position="202"/>
    </location>
</feature>
<dbReference type="SMART" id="SM00456">
    <property type="entry name" value="WW"/>
    <property type="match status" value="1"/>
</dbReference>
<dbReference type="InterPro" id="IPR036020">
    <property type="entry name" value="WW_dom_sf"/>
</dbReference>
<dbReference type="PROSITE" id="PS01159">
    <property type="entry name" value="WW_DOMAIN_1"/>
    <property type="match status" value="1"/>
</dbReference>
<sequence>MFIATYLLACPQEPTAGKDDNSSSQVQESKRTKRIKMAVTEGDTDPSEAVIGDGTTLDQGARSKQAFVTDNTEDAPEKDAPEKDQSKKEEGETDESKEDDPKKDDTSPPLPEEAPPFEDDWLPLNDGWARLWDTQSNWWYYQNSYSGTTQWENPRDPADPYGHYKYSQAANSYAGDSANKESETVKSTPNYKGYNPAIHGNYDPNADYAVEARKQEEEAAAAAAAAAQAASYAYYGYGQGSGTHDQQYPAQATFNRFTGRFQAAEETPDKYSDANKSRRQMNAFFDVDAAANSHDGRSLKEERRNQKVTRKLMDKWTKKKADRKWANKTGWLRD</sequence>
<name>A0A9P4R177_9PLEO</name>
<dbReference type="EMBL" id="ML996145">
    <property type="protein sequence ID" value="KAF2734616.1"/>
    <property type="molecule type" value="Genomic_DNA"/>
</dbReference>
<evidence type="ECO:0000259" key="2">
    <source>
        <dbReference type="PROSITE" id="PS50020"/>
    </source>
</evidence>
<dbReference type="InterPro" id="IPR001202">
    <property type="entry name" value="WW_dom"/>
</dbReference>
<dbReference type="PROSITE" id="PS50020">
    <property type="entry name" value="WW_DOMAIN_2"/>
    <property type="match status" value="1"/>
</dbReference>
<dbReference type="AlphaFoldDB" id="A0A9P4R177"/>
<dbReference type="Proteomes" id="UP000799444">
    <property type="component" value="Unassembled WGS sequence"/>
</dbReference>